<feature type="compositionally biased region" description="Basic and acidic residues" evidence="3">
    <location>
        <begin position="567"/>
        <end position="584"/>
    </location>
</feature>
<feature type="coiled-coil region" evidence="2">
    <location>
        <begin position="985"/>
        <end position="1045"/>
    </location>
</feature>
<feature type="region of interest" description="Disordered" evidence="3">
    <location>
        <begin position="953"/>
        <end position="978"/>
    </location>
</feature>
<keyword evidence="2" id="KW-0175">Coiled coil</keyword>
<feature type="region of interest" description="Disordered" evidence="3">
    <location>
        <begin position="543"/>
        <end position="619"/>
    </location>
</feature>
<evidence type="ECO:0000256" key="2">
    <source>
        <dbReference type="SAM" id="Coils"/>
    </source>
</evidence>
<feature type="compositionally biased region" description="Low complexity" evidence="3">
    <location>
        <begin position="788"/>
        <end position="800"/>
    </location>
</feature>
<organism evidence="5 6">
    <name type="scientific">Oreochromis niloticus</name>
    <name type="common">Nile tilapia</name>
    <name type="synonym">Tilapia nilotica</name>
    <dbReference type="NCBI Taxonomy" id="8128"/>
    <lineage>
        <taxon>Eukaryota</taxon>
        <taxon>Metazoa</taxon>
        <taxon>Chordata</taxon>
        <taxon>Craniata</taxon>
        <taxon>Vertebrata</taxon>
        <taxon>Euteleostomi</taxon>
        <taxon>Actinopterygii</taxon>
        <taxon>Neopterygii</taxon>
        <taxon>Teleostei</taxon>
        <taxon>Neoteleostei</taxon>
        <taxon>Acanthomorphata</taxon>
        <taxon>Ovalentaria</taxon>
        <taxon>Cichlomorphae</taxon>
        <taxon>Cichliformes</taxon>
        <taxon>Cichlidae</taxon>
        <taxon>African cichlids</taxon>
        <taxon>Pseudocrenilabrinae</taxon>
        <taxon>Oreochromini</taxon>
        <taxon>Oreochromis</taxon>
    </lineage>
</organism>
<feature type="compositionally biased region" description="Polar residues" evidence="3">
    <location>
        <begin position="606"/>
        <end position="618"/>
    </location>
</feature>
<feature type="region of interest" description="Disordered" evidence="3">
    <location>
        <begin position="504"/>
        <end position="530"/>
    </location>
</feature>
<dbReference type="PANTHER" id="PTHR15904">
    <property type="entry name" value="FAM13"/>
    <property type="match status" value="1"/>
</dbReference>
<feature type="compositionally biased region" description="Polar residues" evidence="3">
    <location>
        <begin position="504"/>
        <end position="516"/>
    </location>
</feature>
<comment type="similarity">
    <text evidence="1">Belongs to the FAM13 family.</text>
</comment>
<evidence type="ECO:0000256" key="1">
    <source>
        <dbReference type="ARBA" id="ARBA00007549"/>
    </source>
</evidence>
<feature type="compositionally biased region" description="Basic and acidic residues" evidence="3">
    <location>
        <begin position="801"/>
        <end position="819"/>
    </location>
</feature>
<feature type="compositionally biased region" description="Polar residues" evidence="3">
    <location>
        <begin position="207"/>
        <end position="224"/>
    </location>
</feature>
<feature type="region of interest" description="Disordered" evidence="3">
    <location>
        <begin position="1045"/>
        <end position="1109"/>
    </location>
</feature>
<feature type="compositionally biased region" description="Basic and acidic residues" evidence="3">
    <location>
        <begin position="185"/>
        <end position="206"/>
    </location>
</feature>
<dbReference type="Proteomes" id="UP000005207">
    <property type="component" value="Linkage group LG6"/>
</dbReference>
<feature type="compositionally biased region" description="Basic and acidic residues" evidence="3">
    <location>
        <begin position="1091"/>
        <end position="1109"/>
    </location>
</feature>
<evidence type="ECO:0000313" key="6">
    <source>
        <dbReference type="Proteomes" id="UP000005207"/>
    </source>
</evidence>
<evidence type="ECO:0000256" key="3">
    <source>
        <dbReference type="SAM" id="MobiDB-lite"/>
    </source>
</evidence>
<feature type="compositionally biased region" description="Low complexity" evidence="3">
    <location>
        <begin position="543"/>
        <end position="563"/>
    </location>
</feature>
<feature type="compositionally biased region" description="Polar residues" evidence="3">
    <location>
        <begin position="778"/>
        <end position="787"/>
    </location>
</feature>
<name>A0A669F981_ORENI</name>
<proteinExistence type="inferred from homology"/>
<reference evidence="5" key="3">
    <citation type="submission" date="2025-09" db="UniProtKB">
        <authorList>
            <consortium name="Ensembl"/>
        </authorList>
    </citation>
    <scope>IDENTIFICATION</scope>
</reference>
<feature type="compositionally biased region" description="Polar residues" evidence="3">
    <location>
        <begin position="81"/>
        <end position="112"/>
    </location>
</feature>
<sequence>MGTNPKRTVTVQMVPQLAGVDTLGNKESNANWAKEPNLKVSQVCPKPTLRSPDKQENLSLTTANAIQHTEKTACKGGEPVTTVSDKSAPGNGNQIKSEQVSGGDHQTPNLSVTGREVGEAGADQRDSNANVKTLSPTNKTGTCRASSLSPVAASGADTNSSEYKVKNPVAPEEKQARLTPSAETTAREKSNECVSPNDKKRKDSDVRNTASEVQQDNKETISNPKSRDMAIPQKSKETGHMQGCSPTSVSLQDPSKPKQSMETPLSSAKAPSGSKDAGAGPTNENSRSTRPEMEFATVSRPQVSSDKHQPVSSQKDSSSLPQATKSTQASEQVAEGSSQTDTAVFEGQQDSKLYTEASTMTSSLSPAPVKKCHDMEVQAVAKMCSKAVATSPSLLPLPVTHRPNSGAVPGEESLAAVYQVKSGAATDPKSERLTVEAQMCPNQNTGMVFQSETLSQHHDSRLGAKPKEPGAALCNIQPVYQINIEHSDPKKQAELHYPTALQTSAAKTATAETPSLRSGMPPETAVVPVSGCADSNNAAQALPKTTTTAPTTTAAAAPAANTTSKSDLTKNRDVSAKEKSKEAGSKAQSKETNSGKKKVRKGKSDGMTQVVPQPSLSSRAPYHARRFSIPIVLPLTSELRTPSAEAMETTPMSSQATSDTASHVDPQDVSLSESMKGLSSSQDEDRPVSPFYMSNHLSPVHCRPDVVNFLDRTIRSAVEQHLFDVNPLEDQHSDTHESTPCPSRVTPTARQRRRHQREQQHQEESQKHREKNRAPSVTGDTNKENVPSSSGSSSGSAGEDMSSRVDSQEGQRSHAERTPKPRKPKKSPTLMQLSENTAAHATLKTMKIQESLVTCDAGRVGGEVRGPDSDCEKTSCEDVPRLDLTALTEDNNWGEPTPAYSLQRESMDREEARLSPHCGGRLIRQLLEESSDPMVSPRFYAYGHSQQYLDDTEVPPSPPNAHSFISRRRSSSLGSCDDEREELTSAQLTKRIHVLKKKIHRFEEKFEEERKYRPSHSDKAGNPEVLRWMNELARLRKELKEHKLMKSEEDLTPQPRQRSNTLPKSFGSQLEKKPQQEKASKPPVESTLEGIQKKLQEKRDEVNRPEDIKDMTREQIAAEKVALQKALLYYESIHGRPMTKSERQIMKPLYDRYRLVKQILCRASTIPVIGSPSSKRRGPLLQPIIEGETALFFDDIKEEEDGSEDDGDSKTQFTVTVRPDIGVFSFLEHADEEVDGFISPVDDLSPSKNTMDTRLSNLHSATMQELVEQLQETREEKKRIRKNLKEFEDQFFRQNGRNVQKEDRSPLAVEYNEYKHVKAKLRLLEVLISKRDSTKFI</sequence>
<feature type="compositionally biased region" description="Polar residues" evidence="3">
    <location>
        <begin position="738"/>
        <end position="749"/>
    </location>
</feature>
<feature type="compositionally biased region" description="Basic and acidic residues" evidence="3">
    <location>
        <begin position="116"/>
        <end position="126"/>
    </location>
</feature>
<feature type="compositionally biased region" description="Polar residues" evidence="3">
    <location>
        <begin position="127"/>
        <end position="149"/>
    </location>
</feature>
<dbReference type="InterPro" id="IPR059029">
    <property type="entry name" value="FAM13A_dom"/>
</dbReference>
<feature type="compositionally biased region" description="Polar residues" evidence="3">
    <location>
        <begin position="57"/>
        <end position="67"/>
    </location>
</feature>
<feature type="domain" description="FAM13A-like" evidence="4">
    <location>
        <begin position="1263"/>
        <end position="1331"/>
    </location>
</feature>
<feature type="compositionally biased region" description="Polar residues" evidence="3">
    <location>
        <begin position="299"/>
        <end position="351"/>
    </location>
</feature>
<dbReference type="Ensembl" id="ENSONIT00000084947.1">
    <property type="protein sequence ID" value="ENSONIP00000080684.1"/>
    <property type="gene ID" value="ENSONIG00000017440.2"/>
</dbReference>
<reference evidence="5" key="2">
    <citation type="submission" date="2025-08" db="UniProtKB">
        <authorList>
            <consortium name="Ensembl"/>
        </authorList>
    </citation>
    <scope>IDENTIFICATION</scope>
</reference>
<feature type="region of interest" description="Disordered" evidence="3">
    <location>
        <begin position="726"/>
        <end position="833"/>
    </location>
</feature>
<feature type="compositionally biased region" description="Basic and acidic residues" evidence="3">
    <location>
        <begin position="757"/>
        <end position="767"/>
    </location>
</feature>
<dbReference type="Pfam" id="PF26116">
    <property type="entry name" value="FAM13A"/>
    <property type="match status" value="1"/>
</dbReference>
<dbReference type="InParanoid" id="A0A669F981"/>
<evidence type="ECO:0000259" key="4">
    <source>
        <dbReference type="Pfam" id="PF26116"/>
    </source>
</evidence>
<dbReference type="GeneTree" id="ENSGT00950000183033"/>
<reference evidence="6" key="1">
    <citation type="submission" date="2012-01" db="EMBL/GenBank/DDBJ databases">
        <title>The Genome Sequence of Oreochromis niloticus (Nile Tilapia).</title>
        <authorList>
            <consortium name="Broad Institute Genome Assembly Team"/>
            <consortium name="Broad Institute Sequencing Platform"/>
            <person name="Di Palma F."/>
            <person name="Johnson J."/>
            <person name="Lander E.S."/>
            <person name="Lindblad-Toh K."/>
        </authorList>
    </citation>
    <scope>NUCLEOTIDE SEQUENCE [LARGE SCALE GENOMIC DNA]</scope>
</reference>
<dbReference type="InterPro" id="IPR039102">
    <property type="entry name" value="FAM13"/>
</dbReference>
<feature type="coiled-coil region" evidence="2">
    <location>
        <begin position="1256"/>
        <end position="1290"/>
    </location>
</feature>
<evidence type="ECO:0000313" key="5">
    <source>
        <dbReference type="Ensembl" id="ENSONIP00000080684.1"/>
    </source>
</evidence>
<keyword evidence="6" id="KW-1185">Reference proteome</keyword>
<feature type="compositionally biased region" description="Polar residues" evidence="3">
    <location>
        <begin position="650"/>
        <end position="661"/>
    </location>
</feature>
<feature type="region of interest" description="Disordered" evidence="3">
    <location>
        <begin position="642"/>
        <end position="689"/>
    </location>
</feature>
<feature type="compositionally biased region" description="Low complexity" evidence="3">
    <location>
        <begin position="670"/>
        <end position="681"/>
    </location>
</feature>
<feature type="compositionally biased region" description="Basic and acidic residues" evidence="3">
    <location>
        <begin position="1070"/>
        <end position="1080"/>
    </location>
</feature>
<feature type="region of interest" description="Disordered" evidence="3">
    <location>
        <begin position="43"/>
        <end position="351"/>
    </location>
</feature>
<feature type="compositionally biased region" description="Polar residues" evidence="3">
    <location>
        <begin position="1054"/>
        <end position="1068"/>
    </location>
</feature>
<gene>
    <name evidence="5" type="primary">fam13a</name>
</gene>
<accession>A0A669F981</accession>
<protein>
    <submittedName>
        <fullName evidence="5">Family with sequence similarity 13 member A</fullName>
    </submittedName>
</protein>
<dbReference type="PANTHER" id="PTHR15904:SF18">
    <property type="entry name" value="PROTEIN FAM13A"/>
    <property type="match status" value="1"/>
</dbReference>
<feature type="compositionally biased region" description="Polar residues" evidence="3">
    <location>
        <begin position="244"/>
        <end position="266"/>
    </location>
</feature>